<evidence type="ECO:0000256" key="5">
    <source>
        <dbReference type="ARBA" id="ARBA00047471"/>
    </source>
</evidence>
<dbReference type="SFLD" id="SFLDS00003">
    <property type="entry name" value="Haloacid_Dehalogenase"/>
    <property type="match status" value="1"/>
</dbReference>
<dbReference type="Gene3D" id="3.90.1070.10">
    <property type="match status" value="1"/>
</dbReference>
<evidence type="ECO:0000256" key="1">
    <source>
        <dbReference type="ARBA" id="ARBA00006530"/>
    </source>
</evidence>
<evidence type="ECO:0000259" key="7">
    <source>
        <dbReference type="Pfam" id="PF05116"/>
    </source>
</evidence>
<dbReference type="PANTHER" id="PTHR46039">
    <property type="entry name" value="SUCROSE-PHOSPHATE SYNTHASE 3-RELATED"/>
    <property type="match status" value="1"/>
</dbReference>
<dbReference type="InterPro" id="IPR028098">
    <property type="entry name" value="Glyco_trans_4-like_N"/>
</dbReference>
<dbReference type="Gene3D" id="3.40.50.1000">
    <property type="entry name" value="HAD superfamily/HAD-like"/>
    <property type="match status" value="1"/>
</dbReference>
<protein>
    <recommendedName>
        <fullName evidence="2">sucrose-phosphate synthase</fullName>
        <ecNumber evidence="2">2.4.1.14</ecNumber>
    </recommendedName>
</protein>
<evidence type="ECO:0000256" key="4">
    <source>
        <dbReference type="ARBA" id="ARBA00022679"/>
    </source>
</evidence>
<dbReference type="Pfam" id="PF05116">
    <property type="entry name" value="S6PP"/>
    <property type="match status" value="1"/>
</dbReference>
<gene>
    <name evidence="9" type="primary">sps</name>
    <name evidence="9" type="ORF">TPL01_05700</name>
</gene>
<keyword evidence="3" id="KW-0328">Glycosyltransferase</keyword>
<comment type="caution">
    <text evidence="9">The sequence shown here is derived from an EMBL/GenBank/DDBJ whole genome shotgun (WGS) entry which is preliminary data.</text>
</comment>
<dbReference type="SUPFAM" id="SSF53756">
    <property type="entry name" value="UDP-Glycosyltransferase/glycogen phosphorylase"/>
    <property type="match status" value="1"/>
</dbReference>
<dbReference type="Pfam" id="PF13579">
    <property type="entry name" value="Glyco_trans_4_4"/>
    <property type="match status" value="1"/>
</dbReference>
<evidence type="ECO:0000259" key="6">
    <source>
        <dbReference type="Pfam" id="PF00534"/>
    </source>
</evidence>
<dbReference type="InterPro" id="IPR044161">
    <property type="entry name" value="SPS"/>
</dbReference>
<dbReference type="Gene3D" id="3.40.50.2000">
    <property type="entry name" value="Glycogen Phosphorylase B"/>
    <property type="match status" value="2"/>
</dbReference>
<keyword evidence="4" id="KW-0808">Transferase</keyword>
<dbReference type="RefSeq" id="WP_147070580.1">
    <property type="nucleotide sequence ID" value="NZ_AP021884.1"/>
</dbReference>
<feature type="domain" description="Sucrose phosphatase-like" evidence="7">
    <location>
        <begin position="479"/>
        <end position="715"/>
    </location>
</feature>
<dbReference type="Pfam" id="PF00534">
    <property type="entry name" value="Glycos_transf_1"/>
    <property type="match status" value="1"/>
</dbReference>
<feature type="domain" description="Glycosyl transferase family 1" evidence="6">
    <location>
        <begin position="254"/>
        <end position="428"/>
    </location>
</feature>
<dbReference type="AlphaFoldDB" id="A0A512L4M8"/>
<dbReference type="InterPro" id="IPR006379">
    <property type="entry name" value="HAD-SF_hydro_IIB"/>
</dbReference>
<dbReference type="InterPro" id="IPR023214">
    <property type="entry name" value="HAD_sf"/>
</dbReference>
<dbReference type="SUPFAM" id="SSF56784">
    <property type="entry name" value="HAD-like"/>
    <property type="match status" value="1"/>
</dbReference>
<dbReference type="NCBIfam" id="TIGR01484">
    <property type="entry name" value="HAD-SF-IIB"/>
    <property type="match status" value="1"/>
</dbReference>
<dbReference type="InterPro" id="IPR036412">
    <property type="entry name" value="HAD-like_sf"/>
</dbReference>
<evidence type="ECO:0000256" key="3">
    <source>
        <dbReference type="ARBA" id="ARBA00022676"/>
    </source>
</evidence>
<dbReference type="NCBIfam" id="TIGR02471">
    <property type="entry name" value="sucr_syn_bact_C"/>
    <property type="match status" value="1"/>
</dbReference>
<dbReference type="InterPro" id="IPR006380">
    <property type="entry name" value="SPP-like_dom"/>
</dbReference>
<evidence type="ECO:0000313" key="9">
    <source>
        <dbReference type="EMBL" id="GEP29432.1"/>
    </source>
</evidence>
<dbReference type="EC" id="2.4.1.14" evidence="2"/>
<accession>A0A512L4M8</accession>
<comment type="catalytic activity">
    <reaction evidence="5">
        <text>beta-D-fructose 6-phosphate + UDP-alpha-D-glucose = sucrose 6(F)-phosphate + UDP + H(+)</text>
        <dbReference type="Rhea" id="RHEA:22172"/>
        <dbReference type="ChEBI" id="CHEBI:15378"/>
        <dbReference type="ChEBI" id="CHEBI:57634"/>
        <dbReference type="ChEBI" id="CHEBI:57723"/>
        <dbReference type="ChEBI" id="CHEBI:58223"/>
        <dbReference type="ChEBI" id="CHEBI:58885"/>
        <dbReference type="EC" id="2.4.1.14"/>
    </reaction>
</comment>
<dbReference type="SFLD" id="SFLDG01141">
    <property type="entry name" value="C2.B.1:_Sucrose_Phosphatase_Li"/>
    <property type="match status" value="1"/>
</dbReference>
<dbReference type="EMBL" id="BKAD01000005">
    <property type="protein sequence ID" value="GEP29432.1"/>
    <property type="molecule type" value="Genomic_DNA"/>
</dbReference>
<dbReference type="InterPro" id="IPR012821">
    <property type="entry name" value="Sucrose_P_synth_Pase-like_dom"/>
</dbReference>
<dbReference type="CDD" id="cd03800">
    <property type="entry name" value="GT4_sucrose_synthase"/>
    <property type="match status" value="1"/>
</dbReference>
<reference evidence="9 10" key="1">
    <citation type="submission" date="2019-07" db="EMBL/GenBank/DDBJ databases">
        <title>Whole genome shotgun sequence of Thiobacillus plumbophilus NBRC 107929.</title>
        <authorList>
            <person name="Hosoyama A."/>
            <person name="Uohara A."/>
            <person name="Ohji S."/>
            <person name="Ichikawa N."/>
        </authorList>
    </citation>
    <scope>NUCLEOTIDE SEQUENCE [LARGE SCALE GENOMIC DNA]</scope>
    <source>
        <strain evidence="9 10">NBRC 107929</strain>
    </source>
</reference>
<comment type="similarity">
    <text evidence="1">Belongs to the glycosyltransferase 1 family.</text>
</comment>
<dbReference type="PANTHER" id="PTHR46039:SF5">
    <property type="entry name" value="SUCROSE-PHOSPHATE SYNTHASE 3-RELATED"/>
    <property type="match status" value="1"/>
</dbReference>
<dbReference type="InterPro" id="IPR001296">
    <property type="entry name" value="Glyco_trans_1"/>
</dbReference>
<proteinExistence type="inferred from homology"/>
<dbReference type="InterPro" id="IPR012822">
    <property type="entry name" value="SucroseP_synth_GlycoTrfase_dom"/>
</dbReference>
<dbReference type="Proteomes" id="UP000321337">
    <property type="component" value="Unassembled WGS sequence"/>
</dbReference>
<organism evidence="9 10">
    <name type="scientific">Sulfuriferula plumbiphila</name>
    <dbReference type="NCBI Taxonomy" id="171865"/>
    <lineage>
        <taxon>Bacteria</taxon>
        <taxon>Pseudomonadati</taxon>
        <taxon>Pseudomonadota</taxon>
        <taxon>Betaproteobacteria</taxon>
        <taxon>Nitrosomonadales</taxon>
        <taxon>Sulfuricellaceae</taxon>
        <taxon>Sulfuriferula</taxon>
    </lineage>
</organism>
<dbReference type="GO" id="GO:0046524">
    <property type="term" value="F:sucrose-phosphate synthase activity"/>
    <property type="evidence" value="ECO:0007669"/>
    <property type="project" value="UniProtKB-EC"/>
</dbReference>
<dbReference type="GO" id="GO:0016791">
    <property type="term" value="F:phosphatase activity"/>
    <property type="evidence" value="ECO:0007669"/>
    <property type="project" value="UniProtKB-ARBA"/>
</dbReference>
<name>A0A512L4M8_9PROT</name>
<dbReference type="OrthoDB" id="433681at2"/>
<evidence type="ECO:0000313" key="10">
    <source>
        <dbReference type="Proteomes" id="UP000321337"/>
    </source>
</evidence>
<evidence type="ECO:0000259" key="8">
    <source>
        <dbReference type="Pfam" id="PF13579"/>
    </source>
</evidence>
<feature type="domain" description="Glycosyltransferase subfamily 4-like N-terminal" evidence="8">
    <location>
        <begin position="37"/>
        <end position="228"/>
    </location>
</feature>
<sequence>MTNSAIRSKSPLYILMISVHGLVRGKDMELGRDADTGGQITYVVELARTLSRHREVEQVDLLTRQIEDPAVSPDYAQAEEEIGSGARILRLPFGPRRYLRKELLWPHLDQMVDRCLHLLRQQGRLPDLIHTHYADAGYVGQQLSLLLGIPQIHTGHSLGRPKRAQLLASGRKEQAIERQFNLARRIAVEEEVLAHAALVVTSTRQEIEDQYGMYQNHDPRRCVVIPPGIDTSRFSPSGRLPPDPHIADRIKRFLTHPEKPMILAICRPDTRKNLQGLVTAYGTHPQLQQMANLVIVAGNRDDIRTLDDAQRKVLGDLLFDIDRYDLWGKVAIPRHHAPADVPELYRLAARRRGVFVNPALTEPFGLTLIEAAASGLPFVATEDGGPRDIVANCRNGLLANPLDPDAIAVALEQALANKEQWRQWARNGLLGVKRHYSWDAHVAKYMQAVRHLLRRDRKRLRRQLAFTQHADKSPMPLVRRMLVCDIDNTLIGDREGLKELVSWLRQHAGSVGFGIATGRTLDSAVKVLKQWRVPLPNVLITSVGSEINYGPKLRPDSGWTNHIRHLWRRDALVNALADIPALELQAQENQREFKLSYNVKPGMMPPLKEIYRRLHQHHLHAKLIYSHAAFLDVLPVRASKGLAIRYLAYKWALPLRCFLVAGDSGNDEEMLVGDTLGVVVGNHSPELAILRGQEQIYFARGHCASGIVEGLKHYGFDHEANPQLEKEALA</sequence>
<keyword evidence="10" id="KW-1185">Reference proteome</keyword>
<evidence type="ECO:0000256" key="2">
    <source>
        <dbReference type="ARBA" id="ARBA00012536"/>
    </source>
</evidence>
<dbReference type="NCBIfam" id="TIGR02472">
    <property type="entry name" value="sucr_P_syn_N"/>
    <property type="match status" value="1"/>
</dbReference>
<dbReference type="SFLD" id="SFLDG01140">
    <property type="entry name" value="C2.B:_Phosphomannomutase_and_P"/>
    <property type="match status" value="1"/>
</dbReference>